<dbReference type="InterPro" id="IPR019448">
    <property type="entry name" value="NT-C2"/>
</dbReference>
<dbReference type="Proteomes" id="UP000769528">
    <property type="component" value="Unassembled WGS sequence"/>
</dbReference>
<keyword evidence="4" id="KW-1185">Reference proteome</keyword>
<name>A0A9P8P7E5_9ASCO</name>
<comment type="caution">
    <text evidence="3">The sequence shown here is derived from an EMBL/GenBank/DDBJ whole genome shotgun (WGS) entry which is preliminary data.</text>
</comment>
<dbReference type="AlphaFoldDB" id="A0A9P8P7E5"/>
<feature type="compositionally biased region" description="Low complexity" evidence="1">
    <location>
        <begin position="107"/>
        <end position="116"/>
    </location>
</feature>
<dbReference type="PROSITE" id="PS51840">
    <property type="entry name" value="C2_NT"/>
    <property type="match status" value="1"/>
</dbReference>
<dbReference type="PANTHER" id="PTHR21456:SF1">
    <property type="entry name" value="C2 NT-TYPE DOMAIN-CONTAINING PROTEIN"/>
    <property type="match status" value="1"/>
</dbReference>
<dbReference type="OrthoDB" id="3365224at2759"/>
<dbReference type="Pfam" id="PF10358">
    <property type="entry name" value="NT-C2"/>
    <property type="match status" value="1"/>
</dbReference>
<evidence type="ECO:0000256" key="1">
    <source>
        <dbReference type="SAM" id="MobiDB-lite"/>
    </source>
</evidence>
<evidence type="ECO:0000259" key="2">
    <source>
        <dbReference type="PROSITE" id="PS51840"/>
    </source>
</evidence>
<proteinExistence type="predicted"/>
<feature type="domain" description="C2 NT-type" evidence="2">
    <location>
        <begin position="2"/>
        <end position="181"/>
    </location>
</feature>
<organism evidence="3 4">
    <name type="scientific">Wickerhamomyces mucosus</name>
    <dbReference type="NCBI Taxonomy" id="1378264"/>
    <lineage>
        <taxon>Eukaryota</taxon>
        <taxon>Fungi</taxon>
        <taxon>Dikarya</taxon>
        <taxon>Ascomycota</taxon>
        <taxon>Saccharomycotina</taxon>
        <taxon>Saccharomycetes</taxon>
        <taxon>Phaffomycetales</taxon>
        <taxon>Wickerhamomycetaceae</taxon>
        <taxon>Wickerhamomyces</taxon>
    </lineage>
</organism>
<evidence type="ECO:0000313" key="4">
    <source>
        <dbReference type="Proteomes" id="UP000769528"/>
    </source>
</evidence>
<evidence type="ECO:0000313" key="3">
    <source>
        <dbReference type="EMBL" id="KAH3666682.1"/>
    </source>
</evidence>
<gene>
    <name evidence="3" type="ORF">WICMUC_005499</name>
</gene>
<dbReference type="EMBL" id="JAEUBF010001406">
    <property type="protein sequence ID" value="KAH3666682.1"/>
    <property type="molecule type" value="Genomic_DNA"/>
</dbReference>
<sequence length="373" mass="42133">MIPLPSKRSPRFLLELSIEELTNIPKLSGSCYIKWNIRDSQVKGKTPRKHIKDYKAVWNYESSHDIRLTIGKDKILNNKIIQFRIYTENHLHSNHSGPFEITHGDSNNINRNGNTNGKHKRSSSDTIKHNPSHLPVGKNLIGKLEIDLSEFTVFQESVSRRYLLKESKINCILNLKINMELIQGERSSFIPPPIKYKGLSGVFSNDSSHGYSASISGSGSGSNSVLAYPHSNYSSNVKDTSNTSSSEKFFRASAINNDPVISKLYQQLFEVSWDIRPGEFNAYESVEDINNGGDGWARNEEGERLIDLQKNNTNNNNEQTINVDHENRAAYRGTTKPSYITKPSLRESEIRGDLKSWSVSKSMCHIEPTQSMA</sequence>
<reference evidence="3" key="1">
    <citation type="journal article" date="2021" name="Open Biol.">
        <title>Shared evolutionary footprints suggest mitochondrial oxidative damage underlies multiple complex I losses in fungi.</title>
        <authorList>
            <person name="Schikora-Tamarit M.A."/>
            <person name="Marcet-Houben M."/>
            <person name="Nosek J."/>
            <person name="Gabaldon T."/>
        </authorList>
    </citation>
    <scope>NUCLEOTIDE SEQUENCE</scope>
    <source>
        <strain evidence="3">CBS6341</strain>
    </source>
</reference>
<feature type="region of interest" description="Disordered" evidence="1">
    <location>
        <begin position="100"/>
        <end position="132"/>
    </location>
</feature>
<dbReference type="InterPro" id="IPR039931">
    <property type="entry name" value="EEIG1/2-like"/>
</dbReference>
<accession>A0A9P8P7E5</accession>
<reference evidence="3" key="2">
    <citation type="submission" date="2021-01" db="EMBL/GenBank/DDBJ databases">
        <authorList>
            <person name="Schikora-Tamarit M.A."/>
        </authorList>
    </citation>
    <scope>NUCLEOTIDE SEQUENCE</scope>
    <source>
        <strain evidence="3">CBS6341</strain>
    </source>
</reference>
<dbReference type="PANTHER" id="PTHR21456">
    <property type="entry name" value="FAMILY WITH SEQUENCE SIMILARITY 102"/>
    <property type="match status" value="1"/>
</dbReference>
<protein>
    <recommendedName>
        <fullName evidence="2">C2 NT-type domain-containing protein</fullName>
    </recommendedName>
</protein>